<dbReference type="AlphaFoldDB" id="A0A1S1LVE8"/>
<dbReference type="Proteomes" id="UP000180043">
    <property type="component" value="Unassembled WGS sequence"/>
</dbReference>
<accession>A0A1S1LVE8</accession>
<protein>
    <submittedName>
        <fullName evidence="1">Uncharacterized protein</fullName>
    </submittedName>
</protein>
<evidence type="ECO:0000313" key="2">
    <source>
        <dbReference type="Proteomes" id="UP000180043"/>
    </source>
</evidence>
<name>A0A1S1LVE8_MYCCH</name>
<dbReference type="SUPFAM" id="SSF47413">
    <property type="entry name" value="lambda repressor-like DNA-binding domains"/>
    <property type="match status" value="1"/>
</dbReference>
<organism evidence="1 2">
    <name type="scientific">Mycobacteroides chelonae</name>
    <name type="common">Mycobacterium chelonae</name>
    <dbReference type="NCBI Taxonomy" id="1774"/>
    <lineage>
        <taxon>Bacteria</taxon>
        <taxon>Bacillati</taxon>
        <taxon>Actinomycetota</taxon>
        <taxon>Actinomycetes</taxon>
        <taxon>Mycobacteriales</taxon>
        <taxon>Mycobacteriaceae</taxon>
        <taxon>Mycobacteroides</taxon>
    </lineage>
</organism>
<comment type="caution">
    <text evidence="1">The sequence shown here is derived from an EMBL/GenBank/DDBJ whole genome shotgun (WGS) entry which is preliminary data.</text>
</comment>
<dbReference type="CDD" id="cd00093">
    <property type="entry name" value="HTH_XRE"/>
    <property type="match status" value="1"/>
</dbReference>
<dbReference type="GO" id="GO:0003677">
    <property type="term" value="F:DNA binding"/>
    <property type="evidence" value="ECO:0007669"/>
    <property type="project" value="InterPro"/>
</dbReference>
<dbReference type="InterPro" id="IPR010982">
    <property type="entry name" value="Lambda_DNA-bd_dom_sf"/>
</dbReference>
<proteinExistence type="predicted"/>
<sequence>MDQDAKTWQLAVAERVGRAISDYRRRYNLTAQAISERTAALGYPISRIAVSKIENNNRAGKLDVAELIVLAAAMNTPPLALLYPELPDGEVDMLPGQAVSSIVAARWFSGEISRSSIEGATDPRQIDDEHDNMRRISLSRRRHMLQSSIALRERVEAMSRDQLTTFVDANPAAIRSLTDLNRADLDRLTEEMASRGWEVGKDA</sequence>
<dbReference type="EMBL" id="MLIQ01000011">
    <property type="protein sequence ID" value="OHU60533.1"/>
    <property type="molecule type" value="Genomic_DNA"/>
</dbReference>
<dbReference type="InterPro" id="IPR001387">
    <property type="entry name" value="Cro/C1-type_HTH"/>
</dbReference>
<reference evidence="1 2" key="1">
    <citation type="submission" date="2016-10" db="EMBL/GenBank/DDBJ databases">
        <title>Evaluation of Human, Veterinary and Environmental Mycobacterium chelonae Isolates by Core Genome Phylogenomic Analysis, Targeted Gene Comparison, and Anti-microbial Susceptibility Patterns: A Tale of Mistaken Identities.</title>
        <authorList>
            <person name="Fogelson S.B."/>
            <person name="Camus A.C."/>
            <person name="Lorenz W."/>
            <person name="Vasireddy R."/>
            <person name="Vasireddy S."/>
            <person name="Smith T."/>
            <person name="Brown-Elliott B.A."/>
            <person name="Wallace R.J.Jr."/>
            <person name="Hasan N.A."/>
            <person name="Reischl U."/>
            <person name="Sanchez S."/>
        </authorList>
    </citation>
    <scope>NUCLEOTIDE SEQUENCE [LARGE SCALE GENOMIC DNA]</scope>
    <source>
        <strain evidence="1 2">15515</strain>
    </source>
</reference>
<evidence type="ECO:0000313" key="1">
    <source>
        <dbReference type="EMBL" id="OHU60533.1"/>
    </source>
</evidence>
<dbReference type="Gene3D" id="1.10.260.40">
    <property type="entry name" value="lambda repressor-like DNA-binding domains"/>
    <property type="match status" value="1"/>
</dbReference>
<gene>
    <name evidence="1" type="ORF">BKG82_07815</name>
</gene>